<dbReference type="EMBL" id="ML220143">
    <property type="protein sequence ID" value="TGZ78307.1"/>
    <property type="molecule type" value="Genomic_DNA"/>
</dbReference>
<sequence length="363" mass="41015">MSGGKVTQHFHGQNSTLSASNPPKESTVSEPGLSETPQKTWSQRKILTTYVSIRTTDKWAVSRGCIVEDRIYMYCNTHPSILEGSLLEFFVLDIADPLMTAMFEISEEQVIRNAFPPLPPPNDSVRHGMQPYYNIKSLDCLRDVLSSNETCRRDATSSWIRLAHDSFYRRLCCRDNKKLFHISLLSLVYELLDTIDSIDTIVPPPRPSIDNVWPELDHIIQVDDVGGTAIGAIEVSHRFQPNLLGGSRALRLKLRDMLIHIHGIVGARAAHRVQTVGIIVTGRQVQIVRCWARRPGGVVLLQPSDVQEFPERFQHIVALQYMVKYVIMGTQVLRDVSNVLMESQMGHREARFFEVDGVESGLE</sequence>
<accession>A0A4S2MS48</accession>
<evidence type="ECO:0000313" key="2">
    <source>
        <dbReference type="EMBL" id="TGZ78307.1"/>
    </source>
</evidence>
<protein>
    <submittedName>
        <fullName evidence="2">Uncharacterized protein</fullName>
    </submittedName>
</protein>
<feature type="region of interest" description="Disordered" evidence="1">
    <location>
        <begin position="1"/>
        <end position="40"/>
    </location>
</feature>
<keyword evidence="3" id="KW-1185">Reference proteome</keyword>
<dbReference type="AlphaFoldDB" id="A0A4S2MS48"/>
<organism evidence="2 3">
    <name type="scientific">Ascodesmis nigricans</name>
    <dbReference type="NCBI Taxonomy" id="341454"/>
    <lineage>
        <taxon>Eukaryota</taxon>
        <taxon>Fungi</taxon>
        <taxon>Dikarya</taxon>
        <taxon>Ascomycota</taxon>
        <taxon>Pezizomycotina</taxon>
        <taxon>Pezizomycetes</taxon>
        <taxon>Pezizales</taxon>
        <taxon>Ascodesmidaceae</taxon>
        <taxon>Ascodesmis</taxon>
    </lineage>
</organism>
<gene>
    <name evidence="2" type="ORF">EX30DRAFT_162913</name>
</gene>
<evidence type="ECO:0000313" key="3">
    <source>
        <dbReference type="Proteomes" id="UP000298138"/>
    </source>
</evidence>
<dbReference type="OrthoDB" id="5510369at2759"/>
<reference evidence="2 3" key="1">
    <citation type="submission" date="2019-04" db="EMBL/GenBank/DDBJ databases">
        <title>Comparative genomics and transcriptomics to analyze fruiting body development in filamentous ascomycetes.</title>
        <authorList>
            <consortium name="DOE Joint Genome Institute"/>
            <person name="Lutkenhaus R."/>
            <person name="Traeger S."/>
            <person name="Breuer J."/>
            <person name="Kuo A."/>
            <person name="Lipzen A."/>
            <person name="Pangilinan J."/>
            <person name="Dilworth D."/>
            <person name="Sandor L."/>
            <person name="Poggeler S."/>
            <person name="Barry K."/>
            <person name="Grigoriev I.V."/>
            <person name="Nowrousian M."/>
        </authorList>
    </citation>
    <scope>NUCLEOTIDE SEQUENCE [LARGE SCALE GENOMIC DNA]</scope>
    <source>
        <strain evidence="2 3">CBS 389.68</strain>
    </source>
</reference>
<feature type="compositionally biased region" description="Polar residues" evidence="1">
    <location>
        <begin position="10"/>
        <end position="40"/>
    </location>
</feature>
<name>A0A4S2MS48_9PEZI</name>
<dbReference type="InParanoid" id="A0A4S2MS48"/>
<evidence type="ECO:0000256" key="1">
    <source>
        <dbReference type="SAM" id="MobiDB-lite"/>
    </source>
</evidence>
<proteinExistence type="predicted"/>
<dbReference type="Proteomes" id="UP000298138">
    <property type="component" value="Unassembled WGS sequence"/>
</dbReference>